<evidence type="ECO:0000256" key="1">
    <source>
        <dbReference type="ARBA" id="ARBA00010746"/>
    </source>
</evidence>
<proteinExistence type="inferred from homology"/>
<feature type="signal peptide" evidence="4">
    <location>
        <begin position="1"/>
        <end position="18"/>
    </location>
</feature>
<keyword evidence="4" id="KW-0052">Apoplast</keyword>
<keyword evidence="4" id="KW-0732">Signal</keyword>
<evidence type="ECO:0000313" key="6">
    <source>
        <dbReference type="Proteomes" id="UP000243459"/>
    </source>
</evidence>
<reference evidence="6" key="1">
    <citation type="journal article" date="2017" name="Nat. Commun.">
        <title>The asparagus genome sheds light on the origin and evolution of a young Y chromosome.</title>
        <authorList>
            <person name="Harkess A."/>
            <person name="Zhou J."/>
            <person name="Xu C."/>
            <person name="Bowers J.E."/>
            <person name="Van der Hulst R."/>
            <person name="Ayyampalayam S."/>
            <person name="Mercati F."/>
            <person name="Riccardi P."/>
            <person name="McKain M.R."/>
            <person name="Kakrana A."/>
            <person name="Tang H."/>
            <person name="Ray J."/>
            <person name="Groenendijk J."/>
            <person name="Arikit S."/>
            <person name="Mathioni S.M."/>
            <person name="Nakano M."/>
            <person name="Shan H."/>
            <person name="Telgmann-Rauber A."/>
            <person name="Kanno A."/>
            <person name="Yue Z."/>
            <person name="Chen H."/>
            <person name="Li W."/>
            <person name="Chen Y."/>
            <person name="Xu X."/>
            <person name="Zhang Y."/>
            <person name="Luo S."/>
            <person name="Chen H."/>
            <person name="Gao J."/>
            <person name="Mao Z."/>
            <person name="Pires J.C."/>
            <person name="Luo M."/>
            <person name="Kudrna D."/>
            <person name="Wing R.A."/>
            <person name="Meyers B.C."/>
            <person name="Yi K."/>
            <person name="Kong H."/>
            <person name="Lavrijsen P."/>
            <person name="Sunseri F."/>
            <person name="Falavigna A."/>
            <person name="Ye Y."/>
            <person name="Leebens-Mack J.H."/>
            <person name="Chen G."/>
        </authorList>
    </citation>
    <scope>NUCLEOTIDE SEQUENCE [LARGE SCALE GENOMIC DNA]</scope>
    <source>
        <strain evidence="6">cv. DH0086</strain>
    </source>
</reference>
<dbReference type="PANTHER" id="PTHR21495">
    <property type="entry name" value="NUCLEOPORIN-RELATED"/>
    <property type="match status" value="1"/>
</dbReference>
<dbReference type="Pfam" id="PF03018">
    <property type="entry name" value="Dirigent"/>
    <property type="match status" value="1"/>
</dbReference>
<keyword evidence="6" id="KW-1185">Reference proteome</keyword>
<comment type="subcellular location">
    <subcellularLocation>
        <location evidence="4">Secreted</location>
        <location evidence="4">Extracellular space</location>
        <location evidence="4">Apoplast</location>
    </subcellularLocation>
</comment>
<dbReference type="InterPro" id="IPR044859">
    <property type="entry name" value="Allene_oxi_cyc_Dirigent"/>
</dbReference>
<dbReference type="EMBL" id="CM007386">
    <property type="protein sequence ID" value="ONK66482.1"/>
    <property type="molecule type" value="Genomic_DNA"/>
</dbReference>
<evidence type="ECO:0000256" key="3">
    <source>
        <dbReference type="ARBA" id="ARBA00022525"/>
    </source>
</evidence>
<dbReference type="GO" id="GO:0048046">
    <property type="term" value="C:apoplast"/>
    <property type="evidence" value="ECO:0007669"/>
    <property type="project" value="UniProtKB-SubCell"/>
</dbReference>
<keyword evidence="3 4" id="KW-0964">Secreted</keyword>
<organism evidence="5 6">
    <name type="scientific">Asparagus officinalis</name>
    <name type="common">Garden asparagus</name>
    <dbReference type="NCBI Taxonomy" id="4686"/>
    <lineage>
        <taxon>Eukaryota</taxon>
        <taxon>Viridiplantae</taxon>
        <taxon>Streptophyta</taxon>
        <taxon>Embryophyta</taxon>
        <taxon>Tracheophyta</taxon>
        <taxon>Spermatophyta</taxon>
        <taxon>Magnoliopsida</taxon>
        <taxon>Liliopsida</taxon>
        <taxon>Asparagales</taxon>
        <taxon>Asparagaceae</taxon>
        <taxon>Asparagoideae</taxon>
        <taxon>Asparagus</taxon>
    </lineage>
</organism>
<protein>
    <recommendedName>
        <fullName evidence="4">Dirigent protein</fullName>
    </recommendedName>
</protein>
<feature type="chain" id="PRO_5024469322" description="Dirigent protein" evidence="4">
    <location>
        <begin position="19"/>
        <end position="171"/>
    </location>
</feature>
<dbReference type="InterPro" id="IPR004265">
    <property type="entry name" value="Dirigent"/>
</dbReference>
<dbReference type="Proteomes" id="UP000243459">
    <property type="component" value="Chromosome 6"/>
</dbReference>
<accession>A0A5P1EKI1</accession>
<evidence type="ECO:0000256" key="4">
    <source>
        <dbReference type="RuleBase" id="RU363099"/>
    </source>
</evidence>
<evidence type="ECO:0000313" key="5">
    <source>
        <dbReference type="EMBL" id="ONK66482.1"/>
    </source>
</evidence>
<comment type="subunit">
    <text evidence="2 4">Homodimer.</text>
</comment>
<dbReference type="Gramene" id="ONK66482">
    <property type="protein sequence ID" value="ONK66482"/>
    <property type="gene ID" value="A4U43_C06F8630"/>
</dbReference>
<dbReference type="Gene3D" id="2.40.480.10">
    <property type="entry name" value="Allene oxide cyclase-like"/>
    <property type="match status" value="1"/>
</dbReference>
<name>A0A5P1EKI1_ASPOF</name>
<dbReference type="GO" id="GO:0009699">
    <property type="term" value="P:phenylpropanoid biosynthetic process"/>
    <property type="evidence" value="ECO:0007669"/>
    <property type="project" value="UniProtKB-ARBA"/>
</dbReference>
<dbReference type="AlphaFoldDB" id="A0A5P1EKI1"/>
<comment type="function">
    <text evidence="4">Dirigent proteins impart stereoselectivity on the phenoxy radical-coupling reaction, yielding optically active lignans from two molecules of coniferyl alcohol in the biosynthesis of lignans, flavonolignans, and alkaloids and thus plays a central role in plant secondary metabolism.</text>
</comment>
<dbReference type="OMA" id="YFHEINA"/>
<evidence type="ECO:0000256" key="2">
    <source>
        <dbReference type="ARBA" id="ARBA00011738"/>
    </source>
</evidence>
<gene>
    <name evidence="5" type="ORF">A4U43_C06F8630</name>
</gene>
<comment type="similarity">
    <text evidence="1 4">Belongs to the plant dirigent protein family.</text>
</comment>
<sequence length="171" mass="18385">MATCLNTFLLLLVSLSTTLPFSSQSPPPQKSTHLHLYFHEINAGPNKTTTVVIAPSNSTSSGFGTIVAFDDELREGPDPNSKLVGRAQGQGSAVSKEEQAYLFNSNFIFVEGEYNGSTLAVYGRIVIASSIREWSIIGGTGEFRLARGYVNGTVLSSRAGTLLIELDIRVL</sequence>